<dbReference type="RefSeq" id="WP_222990886.1">
    <property type="nucleotide sequence ID" value="NZ_JAINVV010000007.1"/>
</dbReference>
<evidence type="ECO:0000256" key="2">
    <source>
        <dbReference type="ARBA" id="ARBA00022598"/>
    </source>
</evidence>
<evidence type="ECO:0000313" key="7">
    <source>
        <dbReference type="Proteomes" id="UP000706039"/>
    </source>
</evidence>
<dbReference type="InterPro" id="IPR045851">
    <property type="entry name" value="AMP-bd_C_sf"/>
</dbReference>
<dbReference type="Pfam" id="PF13193">
    <property type="entry name" value="AMP-binding_C"/>
    <property type="match status" value="1"/>
</dbReference>
<name>A0ABS7PR10_9SPHN</name>
<dbReference type="InterPro" id="IPR000873">
    <property type="entry name" value="AMP-dep_synth/lig_dom"/>
</dbReference>
<dbReference type="InterPro" id="IPR020845">
    <property type="entry name" value="AMP-binding_CS"/>
</dbReference>
<dbReference type="EMBL" id="JAINVV010000007">
    <property type="protein sequence ID" value="MBY8823778.1"/>
    <property type="molecule type" value="Genomic_DNA"/>
</dbReference>
<comment type="caution">
    <text evidence="6">The sequence shown here is derived from an EMBL/GenBank/DDBJ whole genome shotgun (WGS) entry which is preliminary data.</text>
</comment>
<reference evidence="6 7" key="1">
    <citation type="submission" date="2021-08" db="EMBL/GenBank/DDBJ databases">
        <authorList>
            <person name="Tuo L."/>
        </authorList>
    </citation>
    <scope>NUCLEOTIDE SEQUENCE [LARGE SCALE GENOMIC DNA]</scope>
    <source>
        <strain evidence="6 7">JCM 31229</strain>
    </source>
</reference>
<evidence type="ECO:0000256" key="1">
    <source>
        <dbReference type="ARBA" id="ARBA00006432"/>
    </source>
</evidence>
<organism evidence="6 7">
    <name type="scientific">Sphingomonas colocasiae</name>
    <dbReference type="NCBI Taxonomy" id="1848973"/>
    <lineage>
        <taxon>Bacteria</taxon>
        <taxon>Pseudomonadati</taxon>
        <taxon>Pseudomonadota</taxon>
        <taxon>Alphaproteobacteria</taxon>
        <taxon>Sphingomonadales</taxon>
        <taxon>Sphingomonadaceae</taxon>
        <taxon>Sphingomonas</taxon>
    </lineage>
</organism>
<dbReference type="PANTHER" id="PTHR43201">
    <property type="entry name" value="ACYL-COA SYNTHETASE"/>
    <property type="match status" value="1"/>
</dbReference>
<evidence type="ECO:0000256" key="3">
    <source>
        <dbReference type="SAM" id="Phobius"/>
    </source>
</evidence>
<comment type="similarity">
    <text evidence="1">Belongs to the ATP-dependent AMP-binding enzyme family.</text>
</comment>
<proteinExistence type="inferred from homology"/>
<gene>
    <name evidence="6" type="ORF">K7G82_15845</name>
</gene>
<dbReference type="PANTHER" id="PTHR43201:SF5">
    <property type="entry name" value="MEDIUM-CHAIN ACYL-COA LIGASE ACSF2, MITOCHONDRIAL"/>
    <property type="match status" value="1"/>
</dbReference>
<evidence type="ECO:0000259" key="5">
    <source>
        <dbReference type="Pfam" id="PF13193"/>
    </source>
</evidence>
<feature type="domain" description="AMP-dependent synthetase/ligase" evidence="4">
    <location>
        <begin position="49"/>
        <end position="422"/>
    </location>
</feature>
<dbReference type="InterPro" id="IPR042099">
    <property type="entry name" value="ANL_N_sf"/>
</dbReference>
<feature type="domain" description="AMP-binding enzyme C-terminal" evidence="5">
    <location>
        <begin position="473"/>
        <end position="549"/>
    </location>
</feature>
<feature type="transmembrane region" description="Helical" evidence="3">
    <location>
        <begin position="106"/>
        <end position="128"/>
    </location>
</feature>
<protein>
    <submittedName>
        <fullName evidence="6">Acyl--CoA ligase</fullName>
    </submittedName>
</protein>
<dbReference type="InterPro" id="IPR025110">
    <property type="entry name" value="AMP-bd_C"/>
</dbReference>
<evidence type="ECO:0000313" key="6">
    <source>
        <dbReference type="EMBL" id="MBY8823778.1"/>
    </source>
</evidence>
<dbReference type="PROSITE" id="PS00455">
    <property type="entry name" value="AMP_BINDING"/>
    <property type="match status" value="1"/>
</dbReference>
<sequence length="565" mass="60244">MPSALDLRIRAVLDRLVSDGAPFALTGIERFGRTLPMIAAAPPTLAHYFAHFCAQHGDTPFLVAGDERLSFAQTYAAARKVAGGLVEGHGVRRGDRVGIAMRNAPAWIVAYMGVLMAGGVATLLNGWWQGNELCDGITDTGTALVIADEPRALRIAECGGHGAELVTLDVSAPIDEAVSPLLARGGGAETALPELTGDDLATILFTSGSTGLSKGAFSDHRGVVQGVFNYLVNALAMLELQMQDGVQSSLQPAALLNVPLFHVTAEVPLMLQSFAMGRKLVLMPKWDAEEAMRLMQDEKCTYFVGVPLMSYEIMTHPNRGKYDLSTVQAYAAGGAARPPEHVKRLEDEMGGGHPLLGYGLTETNAVGCGNIGENYLAKPASTGPASPPLVDLAILDDDGNALPQGERGEISIRSVCNFLGYWNNAEATRAAVTPDGYFRSGDIGYLDEDGYVFIVDRKKDIIIRGGENISCQEVEAALYEHEAVAEAAVFGLADERFGEVPGAVVHLRDGSALDADVLLAFLRPRLAAFKLPARIWFSVEALPRLGTEKIDKVGLRAKYRALAAG</sequence>
<accession>A0ABS7PR10</accession>
<dbReference type="Gene3D" id="3.30.300.30">
    <property type="match status" value="1"/>
</dbReference>
<dbReference type="Gene3D" id="3.40.50.12780">
    <property type="entry name" value="N-terminal domain of ligase-like"/>
    <property type="match status" value="1"/>
</dbReference>
<dbReference type="SUPFAM" id="SSF56801">
    <property type="entry name" value="Acetyl-CoA synthetase-like"/>
    <property type="match status" value="1"/>
</dbReference>
<dbReference type="GO" id="GO:0016874">
    <property type="term" value="F:ligase activity"/>
    <property type="evidence" value="ECO:0007669"/>
    <property type="project" value="UniProtKB-KW"/>
</dbReference>
<keyword evidence="3" id="KW-1133">Transmembrane helix</keyword>
<keyword evidence="2 6" id="KW-0436">Ligase</keyword>
<evidence type="ECO:0000259" key="4">
    <source>
        <dbReference type="Pfam" id="PF00501"/>
    </source>
</evidence>
<dbReference type="Pfam" id="PF00501">
    <property type="entry name" value="AMP-binding"/>
    <property type="match status" value="1"/>
</dbReference>
<dbReference type="Proteomes" id="UP000706039">
    <property type="component" value="Unassembled WGS sequence"/>
</dbReference>
<keyword evidence="7" id="KW-1185">Reference proteome</keyword>
<keyword evidence="3" id="KW-0472">Membrane</keyword>
<keyword evidence="3" id="KW-0812">Transmembrane</keyword>